<accession>A0A9E7NMY1</accession>
<proteinExistence type="predicted"/>
<evidence type="ECO:0000313" key="2">
    <source>
        <dbReference type="Proteomes" id="UP001059920"/>
    </source>
</evidence>
<organism evidence="1 2">
    <name type="scientific">Cedecea phage Yanou</name>
    <dbReference type="NCBI Taxonomy" id="2951236"/>
    <lineage>
        <taxon>Viruses</taxon>
        <taxon>Duplodnaviria</taxon>
        <taxon>Heunggongvirae</taxon>
        <taxon>Uroviricota</taxon>
        <taxon>Caudoviricetes</taxon>
        <taxon>Autographivirales</taxon>
        <taxon>Autotranscriptaviridae</taxon>
        <taxon>Studiervirinae</taxon>
        <taxon>Teseptimavirus</taxon>
        <taxon>Teseptimavirus yanou</taxon>
    </lineage>
</organism>
<protein>
    <submittedName>
        <fullName evidence="1">Uncharacterized protein</fullName>
    </submittedName>
</protein>
<reference evidence="1" key="1">
    <citation type="submission" date="2022-05" db="EMBL/GenBank/DDBJ databases">
        <title>Complete genome sequence of Cedecea phage Yanou.</title>
        <authorList>
            <person name="Jonikane A."/>
            <person name="Dislers A."/>
            <person name="Kazaks A."/>
            <person name="Zrelovs N."/>
        </authorList>
    </citation>
    <scope>NUCLEOTIDE SEQUENCE</scope>
</reference>
<sequence length="68" mass="7702">MSTLTRKDILEALKGVAVDAQCVRVKVLDYTNNPLAPEKVAYSITYKEFGVSRKVVYYPNTVGFQFVR</sequence>
<dbReference type="Proteomes" id="UP001059920">
    <property type="component" value="Segment"/>
</dbReference>
<keyword evidence="2" id="KW-1185">Reference proteome</keyword>
<evidence type="ECO:0000313" key="1">
    <source>
        <dbReference type="EMBL" id="UTQ78038.1"/>
    </source>
</evidence>
<dbReference type="EMBL" id="ON568193">
    <property type="protein sequence ID" value="UTQ78038.1"/>
    <property type="molecule type" value="Genomic_DNA"/>
</dbReference>
<name>A0A9E7NMY1_9CAUD</name>